<accession>A0AA48L780</accession>
<dbReference type="GeneID" id="85497221"/>
<reference evidence="2" key="1">
    <citation type="journal article" date="2023" name="BMC Genomics">
        <title>Chromosome-level genome assemblies of Cutaneotrichosporon spp. (Trichosporonales, Basidiomycota) reveal imbalanced evolution between nucleotide sequences and chromosome synteny.</title>
        <authorList>
            <person name="Kobayashi Y."/>
            <person name="Kayamori A."/>
            <person name="Aoki K."/>
            <person name="Shiwa Y."/>
            <person name="Matsutani M."/>
            <person name="Fujita N."/>
            <person name="Sugita T."/>
            <person name="Iwasaki W."/>
            <person name="Tanaka N."/>
            <person name="Takashima M."/>
        </authorList>
    </citation>
    <scope>NUCLEOTIDE SEQUENCE</scope>
    <source>
        <strain evidence="2">HIS019</strain>
    </source>
</reference>
<name>A0AA48L780_9TREE</name>
<keyword evidence="3" id="KW-1185">Reference proteome</keyword>
<dbReference type="KEGG" id="ccac:CcaHIS019_0509790"/>
<dbReference type="EMBL" id="AP028216">
    <property type="protein sequence ID" value="BEI93351.1"/>
    <property type="molecule type" value="Genomic_DNA"/>
</dbReference>
<feature type="compositionally biased region" description="Low complexity" evidence="1">
    <location>
        <begin position="218"/>
        <end position="233"/>
    </location>
</feature>
<gene>
    <name evidence="2" type="ORF">CcaverHIS019_0509790</name>
</gene>
<protein>
    <submittedName>
        <fullName evidence="2">Uncharacterized protein</fullName>
    </submittedName>
</protein>
<feature type="region of interest" description="Disordered" evidence="1">
    <location>
        <begin position="176"/>
        <end position="265"/>
    </location>
</feature>
<dbReference type="RefSeq" id="XP_060458616.1">
    <property type="nucleotide sequence ID" value="XM_060602198.1"/>
</dbReference>
<dbReference type="AlphaFoldDB" id="A0AA48L780"/>
<proteinExistence type="predicted"/>
<feature type="compositionally biased region" description="Low complexity" evidence="1">
    <location>
        <begin position="360"/>
        <end position="376"/>
    </location>
</feature>
<feature type="region of interest" description="Disordered" evidence="1">
    <location>
        <begin position="303"/>
        <end position="416"/>
    </location>
</feature>
<evidence type="ECO:0000313" key="2">
    <source>
        <dbReference type="EMBL" id="BEI93351.1"/>
    </source>
</evidence>
<dbReference type="Proteomes" id="UP001233271">
    <property type="component" value="Chromosome 5"/>
</dbReference>
<organism evidence="2 3">
    <name type="scientific">Cutaneotrichosporon cavernicola</name>
    <dbReference type="NCBI Taxonomy" id="279322"/>
    <lineage>
        <taxon>Eukaryota</taxon>
        <taxon>Fungi</taxon>
        <taxon>Dikarya</taxon>
        <taxon>Basidiomycota</taxon>
        <taxon>Agaricomycotina</taxon>
        <taxon>Tremellomycetes</taxon>
        <taxon>Trichosporonales</taxon>
        <taxon>Trichosporonaceae</taxon>
        <taxon>Cutaneotrichosporon</taxon>
    </lineage>
</organism>
<evidence type="ECO:0000313" key="3">
    <source>
        <dbReference type="Proteomes" id="UP001233271"/>
    </source>
</evidence>
<evidence type="ECO:0000256" key="1">
    <source>
        <dbReference type="SAM" id="MobiDB-lite"/>
    </source>
</evidence>
<sequence length="452" mass="49155">MSQHYHTPFITLPSLPNPVHSVTSFGSRTPQRLSRPDGLAPWDAFDDENDMGPNHGIPLPIQHEVDRAGVLVESTPQWRQGVVGWRRGLPAPDGISLTASTYTSVYPLSSDPSFSRSTFFLDSERSLSGESVIYSDDMGDSDTFGAREAPDWAPWLSHSGPSSHRRSHMLDDVLAPPLLDQSRPGPRRPILKTSPTFYLPPLYTDQRPTFAIPRRAPRPSSRTSTSTSSTSSSKTRDGCFSSCIGRNKTTPHDKDKGKALPARRPSIAPRGKHYRISFVQDRQWRANILNQAVEESLTNAILPMPPKPCKSKYDPRPATTHRNQGIPDKEPPIINRSTERVPSPAAGRGHDTLAGLSFGTTDATTTATKSTTPGAAKLEPGPEPEAVVMVSSSETENANDGPPDLQEPPTGDVPSSVVCPSLRHIYMFPEDAMERLTRGAASLASPLLPPAS</sequence>